<name>A0A7Y4L263_9ACTN</name>
<proteinExistence type="predicted"/>
<dbReference type="EMBL" id="JACHKF010000001">
    <property type="protein sequence ID" value="MBB6566396.1"/>
    <property type="molecule type" value="Genomic_DNA"/>
</dbReference>
<gene>
    <name evidence="2" type="ORF">HNR71_002033</name>
    <name evidence="3" type="ORF">HPO96_22105</name>
</gene>
<feature type="chain" id="PRO_5036217756" description="Fibronectin type-III domain-containing protein" evidence="1">
    <location>
        <begin position="23"/>
        <end position="417"/>
    </location>
</feature>
<evidence type="ECO:0008006" key="6">
    <source>
        <dbReference type="Google" id="ProtNLM"/>
    </source>
</evidence>
<dbReference type="AlphaFoldDB" id="A0A7Y4L263"/>
<evidence type="ECO:0000313" key="5">
    <source>
        <dbReference type="Proteomes" id="UP000553957"/>
    </source>
</evidence>
<comment type="caution">
    <text evidence="3">The sequence shown here is derived from an EMBL/GenBank/DDBJ whole genome shotgun (WGS) entry which is preliminary data.</text>
</comment>
<dbReference type="EMBL" id="JABJRC010000005">
    <property type="protein sequence ID" value="NOL42944.1"/>
    <property type="molecule type" value="Genomic_DNA"/>
</dbReference>
<protein>
    <recommendedName>
        <fullName evidence="6">Fibronectin type-III domain-containing protein</fullName>
    </recommendedName>
</protein>
<reference evidence="3 4" key="1">
    <citation type="submission" date="2020-05" db="EMBL/GenBank/DDBJ databases">
        <title>Genome sequence of Kribbella sandramycini ATCC 39419.</title>
        <authorList>
            <person name="Maclea K.S."/>
            <person name="Fair J.L."/>
        </authorList>
    </citation>
    <scope>NUCLEOTIDE SEQUENCE [LARGE SCALE GENOMIC DNA]</scope>
    <source>
        <strain evidence="3 4">ATCC 39419</strain>
    </source>
</reference>
<reference evidence="2 5" key="2">
    <citation type="submission" date="2020-08" db="EMBL/GenBank/DDBJ databases">
        <title>Sequencing the genomes of 1000 actinobacteria strains.</title>
        <authorList>
            <person name="Klenk H.-P."/>
        </authorList>
    </citation>
    <scope>NUCLEOTIDE SEQUENCE [LARGE SCALE GENOMIC DNA]</scope>
    <source>
        <strain evidence="2 5">DSM 15626</strain>
    </source>
</reference>
<dbReference type="Proteomes" id="UP000553957">
    <property type="component" value="Unassembled WGS sequence"/>
</dbReference>
<keyword evidence="4" id="KW-1185">Reference proteome</keyword>
<feature type="signal peptide" evidence="1">
    <location>
        <begin position="1"/>
        <end position="22"/>
    </location>
</feature>
<organism evidence="3 4">
    <name type="scientific">Kribbella sandramycini</name>
    <dbReference type="NCBI Taxonomy" id="60450"/>
    <lineage>
        <taxon>Bacteria</taxon>
        <taxon>Bacillati</taxon>
        <taxon>Actinomycetota</taxon>
        <taxon>Actinomycetes</taxon>
        <taxon>Propionibacteriales</taxon>
        <taxon>Kribbellaceae</taxon>
        <taxon>Kribbella</taxon>
    </lineage>
</organism>
<keyword evidence="1" id="KW-0732">Signal</keyword>
<dbReference type="RefSeq" id="WP_171675463.1">
    <property type="nucleotide sequence ID" value="NZ_BAAAGT010000010.1"/>
</dbReference>
<evidence type="ECO:0000313" key="3">
    <source>
        <dbReference type="EMBL" id="NOL42944.1"/>
    </source>
</evidence>
<evidence type="ECO:0000313" key="4">
    <source>
        <dbReference type="Proteomes" id="UP000534306"/>
    </source>
</evidence>
<evidence type="ECO:0000313" key="2">
    <source>
        <dbReference type="EMBL" id="MBB6566396.1"/>
    </source>
</evidence>
<sequence>MRKTLALTTALLTTTLTTPAWAAAPDAPTDVAVAWVKGFAQVTWQDNGEANVIEKEYVDTGVIFEVRTVAAGAANKAFVDGLPNSDRIRIRVTSRNAEGERSAVATSVVFDARRPNQPRVQDADLLADGSVRLSWTQEPVVDQTPGDPLDLPDEWLKITAYGPDGGAGVDIAVPLGATTFTVPPRPRPTSYRVWAGNTWGHDFNFGRRVEVISAQAGISGVAAQVPYGDSVQIYASPTSSPRTMHYASAVHLQARPTSSAAWKTYGKFSGYSNDDPIQTWIGSLGGRQYRIWLPGLKKINANSIELTPPASSSARSSRTISNLIITRFESSRPKLGQITKLNVRVLPAIAMNAALHQWDGKRWRYIRAVPLKNGAAIVPIKATRRGVTTWRIATPPLKINGLPVLATTSKPFTLTIR</sequence>
<evidence type="ECO:0000256" key="1">
    <source>
        <dbReference type="SAM" id="SignalP"/>
    </source>
</evidence>
<dbReference type="Proteomes" id="UP000534306">
    <property type="component" value="Unassembled WGS sequence"/>
</dbReference>
<accession>A0A7Y4L263</accession>